<dbReference type="Proteomes" id="UP000078428">
    <property type="component" value="Unassembled WGS sequence"/>
</dbReference>
<evidence type="ECO:0000256" key="1">
    <source>
        <dbReference type="SAM" id="Phobius"/>
    </source>
</evidence>
<protein>
    <recommendedName>
        <fullName evidence="2">DUF4395 domain-containing protein</fullName>
    </recommendedName>
</protein>
<dbReference type="Pfam" id="PF14340">
    <property type="entry name" value="DUF4395"/>
    <property type="match status" value="1"/>
</dbReference>
<evidence type="ECO:0000313" key="4">
    <source>
        <dbReference type="Proteomes" id="UP000078428"/>
    </source>
</evidence>
<sequence length="139" mass="15174">MLRFDIAPVCSNAYRFQATMSFAIAAVYLFTPYKWVAFILAFGGLIRGFVSPHKCLSYRLFAALTEKLGWTLKVNAGSKMFADKIAFVAGTAMAATWLLGSDVGNIPATAILIFAFIDAATGFCAACWAYGLWYRVRAA</sequence>
<evidence type="ECO:0000259" key="2">
    <source>
        <dbReference type="Pfam" id="PF14340"/>
    </source>
</evidence>
<dbReference type="STRING" id="1285242.A6A04_04955"/>
<comment type="caution">
    <text evidence="3">The sequence shown here is derived from an EMBL/GenBank/DDBJ whole genome shotgun (WGS) entry which is preliminary data.</text>
</comment>
<keyword evidence="1" id="KW-1133">Transmembrane helix</keyword>
<feature type="domain" description="DUF4395" evidence="2">
    <location>
        <begin position="12"/>
        <end position="135"/>
    </location>
</feature>
<dbReference type="OrthoDB" id="7349240at2"/>
<dbReference type="EMBL" id="LWQT01000077">
    <property type="protein sequence ID" value="OAN48107.1"/>
    <property type="molecule type" value="Genomic_DNA"/>
</dbReference>
<proteinExistence type="predicted"/>
<dbReference type="RefSeq" id="WP_068494325.1">
    <property type="nucleotide sequence ID" value="NZ_LWQT01000077.1"/>
</dbReference>
<keyword evidence="4" id="KW-1185">Reference proteome</keyword>
<keyword evidence="1" id="KW-0812">Transmembrane</keyword>
<evidence type="ECO:0000313" key="3">
    <source>
        <dbReference type="EMBL" id="OAN48107.1"/>
    </source>
</evidence>
<dbReference type="InterPro" id="IPR025508">
    <property type="entry name" value="DUF4395"/>
</dbReference>
<dbReference type="AlphaFoldDB" id="A0A178MIW9"/>
<reference evidence="3 4" key="1">
    <citation type="submission" date="2016-04" db="EMBL/GenBank/DDBJ databases">
        <title>Draft genome sequence of freshwater magnetotactic bacteria Magnetospirillum marisnigri SP-1 and Magnetospirillum moscoviense BB-1.</title>
        <authorList>
            <person name="Koziaeva V."/>
            <person name="Dziuba M.V."/>
            <person name="Ivanov T.M."/>
            <person name="Kuznetsov B."/>
            <person name="Grouzdev D.S."/>
        </authorList>
    </citation>
    <scope>NUCLEOTIDE SEQUENCE [LARGE SCALE GENOMIC DNA]</scope>
    <source>
        <strain evidence="3 4">SP-1</strain>
    </source>
</reference>
<organism evidence="3 4">
    <name type="scientific">Paramagnetospirillum marisnigri</name>
    <dbReference type="NCBI Taxonomy" id="1285242"/>
    <lineage>
        <taxon>Bacteria</taxon>
        <taxon>Pseudomonadati</taxon>
        <taxon>Pseudomonadota</taxon>
        <taxon>Alphaproteobacteria</taxon>
        <taxon>Rhodospirillales</taxon>
        <taxon>Magnetospirillaceae</taxon>
        <taxon>Paramagnetospirillum</taxon>
    </lineage>
</organism>
<name>A0A178MIW9_9PROT</name>
<keyword evidence="1" id="KW-0472">Membrane</keyword>
<feature type="transmembrane region" description="Helical" evidence="1">
    <location>
        <begin position="106"/>
        <end position="133"/>
    </location>
</feature>
<accession>A0A178MIW9</accession>
<gene>
    <name evidence="3" type="ORF">A6A04_04955</name>
</gene>